<proteinExistence type="predicted"/>
<comment type="caution">
    <text evidence="1">The sequence shown here is derived from an EMBL/GenBank/DDBJ whole genome shotgun (WGS) entry which is preliminary data.</text>
</comment>
<name>A0A6L2NNR0_TANCI</name>
<accession>A0A6L2NNR0</accession>
<evidence type="ECO:0000313" key="1">
    <source>
        <dbReference type="EMBL" id="GEU88011.1"/>
    </source>
</evidence>
<gene>
    <name evidence="1" type="ORF">Tci_059989</name>
</gene>
<evidence type="ECO:0008006" key="2">
    <source>
        <dbReference type="Google" id="ProtNLM"/>
    </source>
</evidence>
<reference evidence="1" key="1">
    <citation type="journal article" date="2019" name="Sci. Rep.">
        <title>Draft genome of Tanacetum cinerariifolium, the natural source of mosquito coil.</title>
        <authorList>
            <person name="Yamashiro T."/>
            <person name="Shiraishi A."/>
            <person name="Satake H."/>
            <person name="Nakayama K."/>
        </authorList>
    </citation>
    <scope>NUCLEOTIDE SEQUENCE</scope>
</reference>
<sequence>MYSNPFFNDDEINSDEIDPHCFNVESDFVESLSNRDTLIDSSVKFDFLEEFSGALMPTSVADEERITREHAEYISLLERLITINPCPRPMVNANTIVESLPSSLIPIQDIDSQREEIDIVTDTDELLPPGFENDDSEEEIHFLKNYLSMIPFPFLTMSHLILRLIRYFLDLLRNHRMLSFYLIRSPMIYPSMIEVYCVRFYCPGPQELHILSLRLVWGNPYP</sequence>
<dbReference type="EMBL" id="BKCJ010009655">
    <property type="protein sequence ID" value="GEU88011.1"/>
    <property type="molecule type" value="Genomic_DNA"/>
</dbReference>
<dbReference type="AlphaFoldDB" id="A0A6L2NNR0"/>
<organism evidence="1">
    <name type="scientific">Tanacetum cinerariifolium</name>
    <name type="common">Dalmatian daisy</name>
    <name type="synonym">Chrysanthemum cinerariifolium</name>
    <dbReference type="NCBI Taxonomy" id="118510"/>
    <lineage>
        <taxon>Eukaryota</taxon>
        <taxon>Viridiplantae</taxon>
        <taxon>Streptophyta</taxon>
        <taxon>Embryophyta</taxon>
        <taxon>Tracheophyta</taxon>
        <taxon>Spermatophyta</taxon>
        <taxon>Magnoliopsida</taxon>
        <taxon>eudicotyledons</taxon>
        <taxon>Gunneridae</taxon>
        <taxon>Pentapetalae</taxon>
        <taxon>asterids</taxon>
        <taxon>campanulids</taxon>
        <taxon>Asterales</taxon>
        <taxon>Asteraceae</taxon>
        <taxon>Asteroideae</taxon>
        <taxon>Anthemideae</taxon>
        <taxon>Anthemidinae</taxon>
        <taxon>Tanacetum</taxon>
    </lineage>
</organism>
<protein>
    <recommendedName>
        <fullName evidence="2">Reverse transcriptase domain-containing protein</fullName>
    </recommendedName>
</protein>